<name>A0ACA8E288_9GAMM</name>
<dbReference type="Proteomes" id="UP000217277">
    <property type="component" value="Chromosome II"/>
</dbReference>
<protein>
    <submittedName>
        <fullName evidence="1">Uncharacterized protein</fullName>
    </submittedName>
</protein>
<sequence>MKKLLLLIAFTLSISIPSIAQAKDELVIIQKESKEGKKREDFFYLIGTRSRGKPANFTLWRNQFYPKKNWNGLGSPALTIEEAVSRAKEYYKAEGELQLIELELRLGYSVNSTVWYYLIDLAKPSDITERGVESELIYTVVVLTSGEVLPPYTPK</sequence>
<evidence type="ECO:0000313" key="1">
    <source>
        <dbReference type="EMBL" id="ATC84355.1"/>
    </source>
</evidence>
<dbReference type="EMBL" id="CP011012">
    <property type="protein sequence ID" value="ATC84355.1"/>
    <property type="molecule type" value="Genomic_DNA"/>
</dbReference>
<organism evidence="1 2">
    <name type="scientific">Pseudoalteromonas agarivorans DSM 14585</name>
    <dbReference type="NCBI Taxonomy" id="1312369"/>
    <lineage>
        <taxon>Bacteria</taxon>
        <taxon>Pseudomonadati</taxon>
        <taxon>Pseudomonadota</taxon>
        <taxon>Gammaproteobacteria</taxon>
        <taxon>Alteromonadales</taxon>
        <taxon>Pseudoalteromonadaceae</taxon>
        <taxon>Pseudoalteromonas</taxon>
    </lineage>
</organism>
<reference evidence="1" key="1">
    <citation type="submission" date="2015-03" db="EMBL/GenBank/DDBJ databases">
        <authorList>
            <person name="Xie B.-B."/>
            <person name="Rong J.-C."/>
            <person name="Qin Q.-L."/>
            <person name="Zhang Y.-Z."/>
        </authorList>
    </citation>
    <scope>NUCLEOTIDE SEQUENCE</scope>
    <source>
        <strain evidence="1">DSM 14585</strain>
    </source>
</reference>
<proteinExistence type="predicted"/>
<evidence type="ECO:0000313" key="2">
    <source>
        <dbReference type="Proteomes" id="UP000217277"/>
    </source>
</evidence>
<keyword evidence="2" id="KW-1185">Reference proteome</keyword>
<gene>
    <name evidence="1" type="ORF">PAGA_b0439</name>
</gene>
<accession>A0ACA8E288</accession>